<feature type="compositionally biased region" description="Pro residues" evidence="1">
    <location>
        <begin position="193"/>
        <end position="202"/>
    </location>
</feature>
<name>A0A699J2G7_TANCI</name>
<dbReference type="AlphaFoldDB" id="A0A699J2G7"/>
<feature type="compositionally biased region" description="Pro residues" evidence="1">
    <location>
        <begin position="139"/>
        <end position="148"/>
    </location>
</feature>
<evidence type="ECO:0008006" key="3">
    <source>
        <dbReference type="Google" id="ProtNLM"/>
    </source>
</evidence>
<organism evidence="2">
    <name type="scientific">Tanacetum cinerariifolium</name>
    <name type="common">Dalmatian daisy</name>
    <name type="synonym">Chrysanthemum cinerariifolium</name>
    <dbReference type="NCBI Taxonomy" id="118510"/>
    <lineage>
        <taxon>Eukaryota</taxon>
        <taxon>Viridiplantae</taxon>
        <taxon>Streptophyta</taxon>
        <taxon>Embryophyta</taxon>
        <taxon>Tracheophyta</taxon>
        <taxon>Spermatophyta</taxon>
        <taxon>Magnoliopsida</taxon>
        <taxon>eudicotyledons</taxon>
        <taxon>Gunneridae</taxon>
        <taxon>Pentapetalae</taxon>
        <taxon>asterids</taxon>
        <taxon>campanulids</taxon>
        <taxon>Asterales</taxon>
        <taxon>Asteraceae</taxon>
        <taxon>Asteroideae</taxon>
        <taxon>Anthemideae</taxon>
        <taxon>Anthemidinae</taxon>
        <taxon>Tanacetum</taxon>
    </lineage>
</organism>
<feature type="compositionally biased region" description="Low complexity" evidence="1">
    <location>
        <begin position="149"/>
        <end position="161"/>
    </location>
</feature>
<reference evidence="2" key="1">
    <citation type="journal article" date="2019" name="Sci. Rep.">
        <title>Draft genome of Tanacetum cinerariifolium, the natural source of mosquito coil.</title>
        <authorList>
            <person name="Yamashiro T."/>
            <person name="Shiraishi A."/>
            <person name="Satake H."/>
            <person name="Nakayama K."/>
        </authorList>
    </citation>
    <scope>NUCLEOTIDE SEQUENCE</scope>
</reference>
<accession>A0A699J2G7</accession>
<dbReference type="EMBL" id="BKCJ010363437">
    <property type="protein sequence ID" value="GFA06453.1"/>
    <property type="molecule type" value="Genomic_DNA"/>
</dbReference>
<sequence>MTALLYKDDHNKVAYLEKGKGWEAYEQILDFLNWLHIRYACTHHPPIMFDSLVKQFWATATVRTLEAGPSEIIATIDGNKTTDPSPRPTFDFTAILFSNMKLNWDGPHMPLLAPMLVVPAGGDGADAAAAGAAAAYDVPSPPQSPDVPPTHTSSSSPGPSTAAQDTPVREPTQVRACTPVRVPTPSLVREPTPDSPRPPSHPLYPRSEEVGPTTSTRPPSPTRQTSFYEDISEGGGDFVSSPKSNEAPPTPAATVVGGTEDSAALTNLSLKLDRYITRVTTLENELGVTKKVLGGAVLKLVSMVKRLEGILQERKRRLVLSDSEGEEVAIKEQDINLDALHRLASTSLGGDSSIEASYTIYKASQDAHASFDAGHAADEVPADTMPFKRTRTARRCLRKTITSSAFEHFQENISAVKDTIPTGEGIRAAAQTIPAGSTPIPSSGDVSTGSFMDPAGHAAAAAPSSTIPAANKGKAPMIDDYLPADLLSEQERILKNLHDYQLGEDFAKKL</sequence>
<protein>
    <recommendedName>
        <fullName evidence="3">Xylulose kinase-1</fullName>
    </recommendedName>
</protein>
<evidence type="ECO:0000256" key="1">
    <source>
        <dbReference type="SAM" id="MobiDB-lite"/>
    </source>
</evidence>
<proteinExistence type="predicted"/>
<comment type="caution">
    <text evidence="2">The sequence shown here is derived from an EMBL/GenBank/DDBJ whole genome shotgun (WGS) entry which is preliminary data.</text>
</comment>
<evidence type="ECO:0000313" key="2">
    <source>
        <dbReference type="EMBL" id="GFA06453.1"/>
    </source>
</evidence>
<gene>
    <name evidence="2" type="ORF">Tci_578425</name>
</gene>
<feature type="region of interest" description="Disordered" evidence="1">
    <location>
        <begin position="132"/>
        <end position="254"/>
    </location>
</feature>